<evidence type="ECO:0000256" key="1">
    <source>
        <dbReference type="SAM" id="Phobius"/>
    </source>
</evidence>
<dbReference type="Pfam" id="PF10990">
    <property type="entry name" value="DUF2809"/>
    <property type="match status" value="1"/>
</dbReference>
<dbReference type="EMBL" id="CP063849">
    <property type="protein sequence ID" value="QOY91316.1"/>
    <property type="molecule type" value="Genomic_DNA"/>
</dbReference>
<keyword evidence="3" id="KW-1185">Reference proteome</keyword>
<gene>
    <name evidence="2" type="ORF">IRI77_15610</name>
</gene>
<evidence type="ECO:0000313" key="2">
    <source>
        <dbReference type="EMBL" id="QOY91316.1"/>
    </source>
</evidence>
<keyword evidence="1" id="KW-1133">Transmembrane helix</keyword>
<proteinExistence type="predicted"/>
<keyword evidence="1" id="KW-0812">Transmembrane</keyword>
<dbReference type="RefSeq" id="WP_194452970.1">
    <property type="nucleotide sequence ID" value="NZ_CP063849.1"/>
</dbReference>
<feature type="transmembrane region" description="Helical" evidence="1">
    <location>
        <begin position="6"/>
        <end position="26"/>
    </location>
</feature>
<name>A0A7S7NX17_PALFE</name>
<evidence type="ECO:0000313" key="3">
    <source>
        <dbReference type="Proteomes" id="UP000593892"/>
    </source>
</evidence>
<dbReference type="Proteomes" id="UP000593892">
    <property type="component" value="Chromosome"/>
</dbReference>
<organism evidence="2 3">
    <name type="scientific">Paludibaculum fermentans</name>
    <dbReference type="NCBI Taxonomy" id="1473598"/>
    <lineage>
        <taxon>Bacteria</taxon>
        <taxon>Pseudomonadati</taxon>
        <taxon>Acidobacteriota</taxon>
        <taxon>Terriglobia</taxon>
        <taxon>Bryobacterales</taxon>
        <taxon>Bryobacteraceae</taxon>
        <taxon>Paludibaculum</taxon>
    </lineage>
</organism>
<dbReference type="AlphaFoldDB" id="A0A7S7NX17"/>
<dbReference type="InterPro" id="IPR021257">
    <property type="entry name" value="DUF2809"/>
</dbReference>
<feature type="transmembrane region" description="Helical" evidence="1">
    <location>
        <begin position="38"/>
        <end position="56"/>
    </location>
</feature>
<accession>A0A7S7NX17</accession>
<dbReference type="KEGG" id="pfer:IRI77_15610"/>
<sequence>MSLRPSPRAVWALTLCAIIAAGILSRLHQTGFVLIDKYLGDALYAAMFYVLLRPFWKPSTTAIYAMAAMTAIELFQLTRIPAQLLTSEHGLVRIVARLLGTQFSFLDLLAYAIGIGCIYRADIAQS</sequence>
<keyword evidence="1" id="KW-0472">Membrane</keyword>
<protein>
    <submittedName>
        <fullName evidence="2">DUF2809 domain-containing protein</fullName>
    </submittedName>
</protein>
<reference evidence="2 3" key="1">
    <citation type="submission" date="2020-10" db="EMBL/GenBank/DDBJ databases">
        <title>Complete genome sequence of Paludibaculum fermentans P105T, a facultatively anaerobic acidobacterium capable of dissimilatory Fe(III) reduction.</title>
        <authorList>
            <person name="Dedysh S.N."/>
            <person name="Beletsky A.V."/>
            <person name="Kulichevskaya I.S."/>
            <person name="Mardanov A.V."/>
            <person name="Ravin N.V."/>
        </authorList>
    </citation>
    <scope>NUCLEOTIDE SEQUENCE [LARGE SCALE GENOMIC DNA]</scope>
    <source>
        <strain evidence="2 3">P105</strain>
    </source>
</reference>